<comment type="caution">
    <text evidence="1">The sequence shown here is derived from an EMBL/GenBank/DDBJ whole genome shotgun (WGS) entry which is preliminary data.</text>
</comment>
<name>A0A7J7UYK8_RHIFE</name>
<dbReference type="AlphaFoldDB" id="A0A7J7UYK8"/>
<protein>
    <submittedName>
        <fullName evidence="1">Shootin 1</fullName>
    </submittedName>
</protein>
<evidence type="ECO:0000313" key="1">
    <source>
        <dbReference type="EMBL" id="KAF6317871.1"/>
    </source>
</evidence>
<accession>A0A7J7UYK8</accession>
<evidence type="ECO:0000313" key="2">
    <source>
        <dbReference type="Proteomes" id="UP000585614"/>
    </source>
</evidence>
<gene>
    <name evidence="1" type="ORF">mRhiFer1_015282</name>
</gene>
<proteinExistence type="predicted"/>
<dbReference type="Proteomes" id="UP000585614">
    <property type="component" value="Unassembled WGS sequence"/>
</dbReference>
<reference evidence="1 2" key="1">
    <citation type="journal article" date="2020" name="Nature">
        <title>Six reference-quality genomes reveal evolution of bat adaptations.</title>
        <authorList>
            <person name="Jebb D."/>
            <person name="Huang Z."/>
            <person name="Pippel M."/>
            <person name="Hughes G.M."/>
            <person name="Lavrichenko K."/>
            <person name="Devanna P."/>
            <person name="Winkler S."/>
            <person name="Jermiin L.S."/>
            <person name="Skirmuntt E.C."/>
            <person name="Katzourakis A."/>
            <person name="Burkitt-Gray L."/>
            <person name="Ray D.A."/>
            <person name="Sullivan K.A.M."/>
            <person name="Roscito J.G."/>
            <person name="Kirilenko B.M."/>
            <person name="Davalos L.M."/>
            <person name="Corthals A.P."/>
            <person name="Power M.L."/>
            <person name="Jones G."/>
            <person name="Ransome R.D."/>
            <person name="Dechmann D.K.N."/>
            <person name="Locatelli A.G."/>
            <person name="Puechmaille S.J."/>
            <person name="Fedrigo O."/>
            <person name="Jarvis E.D."/>
            <person name="Hiller M."/>
            <person name="Vernes S.C."/>
            <person name="Myers E.W."/>
            <person name="Teeling E.C."/>
        </authorList>
    </citation>
    <scope>NUCLEOTIDE SEQUENCE [LARGE SCALE GENOMIC DNA]</scope>
    <source>
        <strain evidence="1">MRhiFer1</strain>
        <tissue evidence="1">Lung</tissue>
    </source>
</reference>
<organism evidence="1 2">
    <name type="scientific">Rhinolophus ferrumequinum</name>
    <name type="common">Greater horseshoe bat</name>
    <dbReference type="NCBI Taxonomy" id="59479"/>
    <lineage>
        <taxon>Eukaryota</taxon>
        <taxon>Metazoa</taxon>
        <taxon>Chordata</taxon>
        <taxon>Craniata</taxon>
        <taxon>Vertebrata</taxon>
        <taxon>Euteleostomi</taxon>
        <taxon>Mammalia</taxon>
        <taxon>Eutheria</taxon>
        <taxon>Laurasiatheria</taxon>
        <taxon>Chiroptera</taxon>
        <taxon>Yinpterochiroptera</taxon>
        <taxon>Rhinolophoidea</taxon>
        <taxon>Rhinolophidae</taxon>
        <taxon>Rhinolophinae</taxon>
        <taxon>Rhinolophus</taxon>
    </lineage>
</organism>
<dbReference type="EMBL" id="JACAGC010000015">
    <property type="protein sequence ID" value="KAF6317871.1"/>
    <property type="molecule type" value="Genomic_DNA"/>
</dbReference>
<sequence>MNSSDEEKQLQLITSLKEQAIGEYEDLRAENQKTKEKLISTPGSRW</sequence>